<keyword evidence="3 6" id="KW-0963">Cytoplasm</keyword>
<dbReference type="GO" id="GO:0008160">
    <property type="term" value="F:protein tyrosine phosphatase activator activity"/>
    <property type="evidence" value="ECO:0007669"/>
    <property type="project" value="TreeGrafter"/>
</dbReference>
<dbReference type="FunFam" id="1.20.120.1150:FF:000002">
    <property type="entry name" value="Serine/threonine-protein phosphatase 2A activator"/>
    <property type="match status" value="1"/>
</dbReference>
<dbReference type="AlphaFoldDB" id="A0A9P7BDG2"/>
<comment type="catalytic activity">
    <reaction evidence="1 6">
        <text>[protein]-peptidylproline (omega=180) = [protein]-peptidylproline (omega=0)</text>
        <dbReference type="Rhea" id="RHEA:16237"/>
        <dbReference type="Rhea" id="RHEA-COMP:10747"/>
        <dbReference type="Rhea" id="RHEA-COMP:10748"/>
        <dbReference type="ChEBI" id="CHEBI:83833"/>
        <dbReference type="ChEBI" id="CHEBI:83834"/>
        <dbReference type="EC" id="5.2.1.8"/>
    </reaction>
</comment>
<comment type="subcellular location">
    <subcellularLocation>
        <location evidence="2 6">Cytoplasm</location>
    </subcellularLocation>
</comment>
<comment type="caution">
    <text evidence="7">The sequence shown here is derived from an EMBL/GenBank/DDBJ whole genome shotgun (WGS) entry which is preliminary data.</text>
</comment>
<dbReference type="GO" id="GO:0007052">
    <property type="term" value="P:mitotic spindle organization"/>
    <property type="evidence" value="ECO:0007669"/>
    <property type="project" value="TreeGrafter"/>
</dbReference>
<proteinExistence type="inferred from homology"/>
<dbReference type="GO" id="GO:0005634">
    <property type="term" value="C:nucleus"/>
    <property type="evidence" value="ECO:0007669"/>
    <property type="project" value="TreeGrafter"/>
</dbReference>
<evidence type="ECO:0000256" key="3">
    <source>
        <dbReference type="ARBA" id="ARBA00022490"/>
    </source>
</evidence>
<dbReference type="Proteomes" id="UP000750334">
    <property type="component" value="Unassembled WGS sequence"/>
</dbReference>
<gene>
    <name evidence="7" type="primary">RRD2</name>
    <name evidence="7" type="ORF">C6P45_000353</name>
</gene>
<dbReference type="PANTHER" id="PTHR10012">
    <property type="entry name" value="SERINE/THREONINE-PROTEIN PHOSPHATASE 2A REGULATORY SUBUNIT B"/>
    <property type="match status" value="1"/>
</dbReference>
<dbReference type="InterPro" id="IPR004327">
    <property type="entry name" value="Phstyr_phstse_ac"/>
</dbReference>
<evidence type="ECO:0000256" key="6">
    <source>
        <dbReference type="RuleBase" id="RU361210"/>
    </source>
</evidence>
<keyword evidence="5 6" id="KW-0413">Isomerase</keyword>
<dbReference type="PANTHER" id="PTHR10012:SF5">
    <property type="entry name" value="SERINE_THREONINE-PROTEIN PHOSPHATASE 2A ACTIVATOR 2"/>
    <property type="match status" value="1"/>
</dbReference>
<evidence type="ECO:0000313" key="7">
    <source>
        <dbReference type="EMBL" id="KAG0671521.1"/>
    </source>
</evidence>
<keyword evidence="4 6" id="KW-0697">Rotamase</keyword>
<evidence type="ECO:0000256" key="1">
    <source>
        <dbReference type="ARBA" id="ARBA00000971"/>
    </source>
</evidence>
<accession>A0A9P7BDG2</accession>
<evidence type="ECO:0000256" key="5">
    <source>
        <dbReference type="ARBA" id="ARBA00023235"/>
    </source>
</evidence>
<dbReference type="PIRSF" id="PIRSF016325">
    <property type="entry name" value="Phstyr_phstse_ac"/>
    <property type="match status" value="1"/>
</dbReference>
<evidence type="ECO:0000256" key="2">
    <source>
        <dbReference type="ARBA" id="ARBA00004496"/>
    </source>
</evidence>
<reference evidence="7 8" key="1">
    <citation type="submission" date="2020-11" db="EMBL/GenBank/DDBJ databases">
        <title>Kefir isolates.</title>
        <authorList>
            <person name="Marcisauskas S."/>
            <person name="Kim Y."/>
            <person name="Blasche S."/>
        </authorList>
    </citation>
    <scope>NUCLEOTIDE SEQUENCE [LARGE SCALE GENOMIC DNA]</scope>
    <source>
        <strain evidence="7 8">OG2</strain>
    </source>
</reference>
<comment type="function">
    <text evidence="6">PPIases accelerate the folding of proteins. It catalyzes the cis-trans isomerization of proline imidic peptide bonds in oligopeptides.</text>
</comment>
<comment type="similarity">
    <text evidence="6">Belongs to the PTPA-type PPIase family.</text>
</comment>
<dbReference type="GO" id="GO:0005737">
    <property type="term" value="C:cytoplasm"/>
    <property type="evidence" value="ECO:0007669"/>
    <property type="project" value="UniProtKB-SubCell"/>
</dbReference>
<dbReference type="InterPro" id="IPR043170">
    <property type="entry name" value="PTPA_C_lid"/>
</dbReference>
<dbReference type="Gene3D" id="1.20.120.1150">
    <property type="match status" value="1"/>
</dbReference>
<dbReference type="Pfam" id="PF03095">
    <property type="entry name" value="PTPA"/>
    <property type="match status" value="1"/>
</dbReference>
<dbReference type="CDD" id="cd04087">
    <property type="entry name" value="PTPA"/>
    <property type="match status" value="1"/>
</dbReference>
<dbReference type="GO" id="GO:0003755">
    <property type="term" value="F:peptidyl-prolyl cis-trans isomerase activity"/>
    <property type="evidence" value="ECO:0007669"/>
    <property type="project" value="UniProtKB-KW"/>
</dbReference>
<dbReference type="OrthoDB" id="16120at2759"/>
<dbReference type="EMBL" id="PUHR01000011">
    <property type="protein sequence ID" value="KAG0671521.1"/>
    <property type="molecule type" value="Genomic_DNA"/>
</dbReference>
<dbReference type="SUPFAM" id="SSF140984">
    <property type="entry name" value="PTPA-like"/>
    <property type="match status" value="1"/>
</dbReference>
<name>A0A9P7BDG2_MAUEX</name>
<sequence>MSDESQLNVPEKRLLTEDDMKLWKASTTKQDLLSFIEMLAQSVKGHENEQIEKPVSQAITSTETILLTSVEKFIENHPVPDNTKSRFGKIEFRDFYDDVQSHSIELLKETYPSLTDFQTTQLSTYLIESWGNKRRIDYGSGHELNFLCFLYGLTQYGVFSLETDSVNLVLIIFIKYLNIMRILESKYWLEPAGSHGVWGLDDYHFLPFLFGAFQLATHKHLKPMSIHNDEVVDMFKDKYLYFGCISFINSIKTSASLRWHSPMLDDISGVKKWSKVAEGMIKMYNAEVLSKLPIMQHFYFSDFLKCPDGVTLPHDSKEGNIHDEELEEGLSHVHNTYGDCCGIKVPSAFAASEANKKTQRRIPFD</sequence>
<keyword evidence="8" id="KW-1185">Reference proteome</keyword>
<dbReference type="InterPro" id="IPR037218">
    <property type="entry name" value="PTPA_sf"/>
</dbReference>
<protein>
    <recommendedName>
        <fullName evidence="6">Serine/threonine-protein phosphatase 2A activator</fullName>
        <ecNumber evidence="6">5.2.1.8</ecNumber>
    </recommendedName>
    <alternativeName>
        <fullName evidence="6">Phosphotyrosyl phosphatase activator</fullName>
    </alternativeName>
</protein>
<dbReference type="EC" id="5.2.1.8" evidence="6"/>
<evidence type="ECO:0000313" key="8">
    <source>
        <dbReference type="Proteomes" id="UP000750334"/>
    </source>
</evidence>
<dbReference type="GO" id="GO:0000159">
    <property type="term" value="C:protein phosphatase type 2A complex"/>
    <property type="evidence" value="ECO:0007669"/>
    <property type="project" value="TreeGrafter"/>
</dbReference>
<evidence type="ECO:0000256" key="4">
    <source>
        <dbReference type="ARBA" id="ARBA00023110"/>
    </source>
</evidence>
<organism evidence="7 8">
    <name type="scientific">Maudiozyma exigua</name>
    <name type="common">Yeast</name>
    <name type="synonym">Kazachstania exigua</name>
    <dbReference type="NCBI Taxonomy" id="34358"/>
    <lineage>
        <taxon>Eukaryota</taxon>
        <taxon>Fungi</taxon>
        <taxon>Dikarya</taxon>
        <taxon>Ascomycota</taxon>
        <taxon>Saccharomycotina</taxon>
        <taxon>Saccharomycetes</taxon>
        <taxon>Saccharomycetales</taxon>
        <taxon>Saccharomycetaceae</taxon>
        <taxon>Maudiozyma</taxon>
    </lineage>
</organism>